<accession>A0A7V2SJH5</accession>
<comment type="cofactor">
    <cofactor evidence="1 7">
        <name>Mg(2+)</name>
        <dbReference type="ChEBI" id="CHEBI:18420"/>
    </cofactor>
</comment>
<dbReference type="AlphaFoldDB" id="A0A7V2SJH5"/>
<dbReference type="SFLD" id="SFLDG01138">
    <property type="entry name" value="C1.6.2:_Deoxy-d-mannose-octulo"/>
    <property type="match status" value="1"/>
</dbReference>
<sequence length="167" mass="18701">MGIRLIVLDVDGCLTDGRIIYTAEGDEVKAFDVKDGLAIASWVRLGRQAAIITGRRSKIVERRTKELGIHHLYQAVQDKEARLKLLMEELGLKAEETAVIGDDLNDWGMLSTAGRSYAPADAVPMIRERVDRVLTASGGRGAVREMIEDLLHREGLWEEYLRLWSVV</sequence>
<dbReference type="PIRSF" id="PIRSF006118">
    <property type="entry name" value="KDO8-P_Ptase"/>
    <property type="match status" value="1"/>
</dbReference>
<evidence type="ECO:0000256" key="4">
    <source>
        <dbReference type="ARBA" id="ARBA00022723"/>
    </source>
</evidence>
<comment type="similarity">
    <text evidence="2">Belongs to the KdsC family.</text>
</comment>
<dbReference type="GO" id="GO:0008781">
    <property type="term" value="F:N-acylneuraminate cytidylyltransferase activity"/>
    <property type="evidence" value="ECO:0007669"/>
    <property type="project" value="TreeGrafter"/>
</dbReference>
<dbReference type="FunFam" id="3.40.50.1000:FF:000029">
    <property type="entry name" value="3-deoxy-D-manno-octulosonate 8-phosphate phosphatase KdsC"/>
    <property type="match status" value="1"/>
</dbReference>
<keyword evidence="6 7" id="KW-0460">Magnesium</keyword>
<evidence type="ECO:0000313" key="8">
    <source>
        <dbReference type="EMBL" id="HFC03999.1"/>
    </source>
</evidence>
<dbReference type="CDD" id="cd01630">
    <property type="entry name" value="HAD_KDO-like"/>
    <property type="match status" value="1"/>
</dbReference>
<evidence type="ECO:0000256" key="1">
    <source>
        <dbReference type="ARBA" id="ARBA00001946"/>
    </source>
</evidence>
<evidence type="ECO:0000256" key="5">
    <source>
        <dbReference type="ARBA" id="ARBA00022801"/>
    </source>
</evidence>
<evidence type="ECO:0000256" key="3">
    <source>
        <dbReference type="ARBA" id="ARBA00011881"/>
    </source>
</evidence>
<dbReference type="InterPro" id="IPR023214">
    <property type="entry name" value="HAD_sf"/>
</dbReference>
<evidence type="ECO:0000256" key="6">
    <source>
        <dbReference type="ARBA" id="ARBA00022842"/>
    </source>
</evidence>
<comment type="caution">
    <text evidence="8">The sequence shown here is derived from an EMBL/GenBank/DDBJ whole genome shotgun (WGS) entry which is preliminary data.</text>
</comment>
<dbReference type="Gene3D" id="3.40.50.1000">
    <property type="entry name" value="HAD superfamily/HAD-like"/>
    <property type="match status" value="1"/>
</dbReference>
<keyword evidence="5 8" id="KW-0378">Hydrolase</keyword>
<reference evidence="8" key="1">
    <citation type="journal article" date="2020" name="mSystems">
        <title>Genome- and Community-Level Interaction Insights into Carbon Utilization and Element Cycling Functions of Hydrothermarchaeota in Hydrothermal Sediment.</title>
        <authorList>
            <person name="Zhou Z."/>
            <person name="Liu Y."/>
            <person name="Xu W."/>
            <person name="Pan J."/>
            <person name="Luo Z.H."/>
            <person name="Li M."/>
        </authorList>
    </citation>
    <scope>NUCLEOTIDE SEQUENCE [LARGE SCALE GENOMIC DNA]</scope>
    <source>
        <strain evidence="8">HyVt-513</strain>
    </source>
</reference>
<dbReference type="PANTHER" id="PTHR21485">
    <property type="entry name" value="HAD SUPERFAMILY MEMBERS CMAS AND KDSC"/>
    <property type="match status" value="1"/>
</dbReference>
<dbReference type="Pfam" id="PF08282">
    <property type="entry name" value="Hydrolase_3"/>
    <property type="match status" value="1"/>
</dbReference>
<dbReference type="SUPFAM" id="SSF56784">
    <property type="entry name" value="HAD-like"/>
    <property type="match status" value="1"/>
</dbReference>
<dbReference type="NCBIfam" id="TIGR01662">
    <property type="entry name" value="HAD-SF-IIIA"/>
    <property type="match status" value="1"/>
</dbReference>
<gene>
    <name evidence="8" type="ORF">ENJ74_03920</name>
</gene>
<keyword evidence="4 7" id="KW-0479">Metal-binding</keyword>
<dbReference type="GO" id="GO:0016788">
    <property type="term" value="F:hydrolase activity, acting on ester bonds"/>
    <property type="evidence" value="ECO:0007669"/>
    <property type="project" value="InterPro"/>
</dbReference>
<evidence type="ECO:0000256" key="7">
    <source>
        <dbReference type="PIRSR" id="PIRSR006118-2"/>
    </source>
</evidence>
<dbReference type="EMBL" id="DRNO01000267">
    <property type="protein sequence ID" value="HFC03999.1"/>
    <property type="molecule type" value="Genomic_DNA"/>
</dbReference>
<dbReference type="SFLD" id="SFLDG01136">
    <property type="entry name" value="C1.6:_Phosphoserine_Phosphatas"/>
    <property type="match status" value="1"/>
</dbReference>
<evidence type="ECO:0000256" key="2">
    <source>
        <dbReference type="ARBA" id="ARBA00005893"/>
    </source>
</evidence>
<organism evidence="8">
    <name type="scientific">Nitratifractor salsuginis</name>
    <dbReference type="NCBI Taxonomy" id="269261"/>
    <lineage>
        <taxon>Bacteria</taxon>
        <taxon>Pseudomonadati</taxon>
        <taxon>Campylobacterota</taxon>
        <taxon>Epsilonproteobacteria</taxon>
        <taxon>Campylobacterales</taxon>
        <taxon>Sulfurovaceae</taxon>
        <taxon>Nitratifractor</taxon>
    </lineage>
</organism>
<dbReference type="Proteomes" id="UP000885722">
    <property type="component" value="Unassembled WGS sequence"/>
</dbReference>
<dbReference type="NCBIfam" id="TIGR01670">
    <property type="entry name" value="KdsC-phosphatas"/>
    <property type="match status" value="1"/>
</dbReference>
<dbReference type="InterPro" id="IPR010023">
    <property type="entry name" value="KdsC_fam"/>
</dbReference>
<dbReference type="InterPro" id="IPR036412">
    <property type="entry name" value="HAD-like_sf"/>
</dbReference>
<dbReference type="SFLD" id="SFLDS00003">
    <property type="entry name" value="Haloacid_Dehalogenase"/>
    <property type="match status" value="1"/>
</dbReference>
<feature type="binding site" evidence="7">
    <location>
        <position position="11"/>
    </location>
    <ligand>
        <name>substrate</name>
    </ligand>
</feature>
<dbReference type="InterPro" id="IPR050793">
    <property type="entry name" value="CMP-NeuNAc_synthase"/>
</dbReference>
<protein>
    <submittedName>
        <fullName evidence="8">HAD-IIIA family hydrolase</fullName>
    </submittedName>
</protein>
<proteinExistence type="inferred from homology"/>
<comment type="subunit">
    <text evidence="3">Homotetramer.</text>
</comment>
<dbReference type="InterPro" id="IPR006549">
    <property type="entry name" value="HAD-SF_hydro_IIIA"/>
</dbReference>
<dbReference type="GO" id="GO:0046872">
    <property type="term" value="F:metal ion binding"/>
    <property type="evidence" value="ECO:0007669"/>
    <property type="project" value="UniProtKB-KW"/>
</dbReference>
<name>A0A7V2SJH5_9BACT</name>
<dbReference type="PANTHER" id="PTHR21485:SF3">
    <property type="entry name" value="N-ACYLNEURAMINATE CYTIDYLYLTRANSFERASE"/>
    <property type="match status" value="1"/>
</dbReference>
<feature type="binding site" evidence="7">
    <location>
        <position position="9"/>
    </location>
    <ligand>
        <name>Mg(2+)</name>
        <dbReference type="ChEBI" id="CHEBI:18420"/>
    </ligand>
</feature>
<feature type="binding site" evidence="7">
    <location>
        <position position="102"/>
    </location>
    <ligand>
        <name>Mg(2+)</name>
        <dbReference type="ChEBI" id="CHEBI:18420"/>
    </ligand>
</feature>